<proteinExistence type="predicted"/>
<organism evidence="1 2">
    <name type="scientific">Candidatus Jettenia caeni</name>
    <dbReference type="NCBI Taxonomy" id="247490"/>
    <lineage>
        <taxon>Bacteria</taxon>
        <taxon>Pseudomonadati</taxon>
        <taxon>Planctomycetota</taxon>
        <taxon>Candidatus Brocadiia</taxon>
        <taxon>Candidatus Brocadiales</taxon>
        <taxon>Candidatus Brocadiaceae</taxon>
        <taxon>Candidatus Jettenia</taxon>
    </lineage>
</organism>
<reference evidence="1 2" key="1">
    <citation type="journal article" date="2012" name="FEBS Lett.">
        <title>Anammox organism KSU-1 expresses a NirK-type copper-containing nitrite reductase instead of a NirS-type with cytochrome cd1.</title>
        <authorList>
            <person name="Hira D."/>
            <person name="Toh H."/>
            <person name="Migita C.T."/>
            <person name="Okubo H."/>
            <person name="Nishiyama T."/>
            <person name="Hattori M."/>
            <person name="Furukawa K."/>
            <person name="Fujii T."/>
        </authorList>
    </citation>
    <scope>NUCLEOTIDE SEQUENCE [LARGE SCALE GENOMIC DNA]</scope>
</reference>
<dbReference type="AlphaFoldDB" id="I3IKN9"/>
<evidence type="ECO:0000313" key="2">
    <source>
        <dbReference type="Proteomes" id="UP000002985"/>
    </source>
</evidence>
<dbReference type="Proteomes" id="UP000002985">
    <property type="component" value="Unassembled WGS sequence"/>
</dbReference>
<protein>
    <submittedName>
        <fullName evidence="1">Uncharacterized protein</fullName>
    </submittedName>
</protein>
<dbReference type="STRING" id="247490.KSU1_C0688"/>
<keyword evidence="2" id="KW-1185">Reference proteome</keyword>
<sequence length="58" mass="6556">MGIYIQRHSSDTNLRFHRDKYVIPAEAGIRKNTGFRVKPGMTDSCKRMSPCISGKIGE</sequence>
<comment type="caution">
    <text evidence="1">The sequence shown here is derived from an EMBL/GenBank/DDBJ whole genome shotgun (WGS) entry which is preliminary data.</text>
</comment>
<gene>
    <name evidence="1" type="ORF">KSU1_C0688</name>
</gene>
<evidence type="ECO:0000313" key="1">
    <source>
        <dbReference type="EMBL" id="GAB62284.1"/>
    </source>
</evidence>
<dbReference type="EMBL" id="BAFH01000003">
    <property type="protein sequence ID" value="GAB62284.1"/>
    <property type="molecule type" value="Genomic_DNA"/>
</dbReference>
<name>I3IKN9_9BACT</name>
<accession>I3IKN9</accession>